<feature type="region of interest" description="Disordered" evidence="1">
    <location>
        <begin position="1"/>
        <end position="54"/>
    </location>
</feature>
<evidence type="ECO:0000256" key="1">
    <source>
        <dbReference type="SAM" id="MobiDB-lite"/>
    </source>
</evidence>
<feature type="non-terminal residue" evidence="2">
    <location>
        <position position="1"/>
    </location>
</feature>
<organism evidence="2 3">
    <name type="scientific">Trifolium medium</name>
    <dbReference type="NCBI Taxonomy" id="97028"/>
    <lineage>
        <taxon>Eukaryota</taxon>
        <taxon>Viridiplantae</taxon>
        <taxon>Streptophyta</taxon>
        <taxon>Embryophyta</taxon>
        <taxon>Tracheophyta</taxon>
        <taxon>Spermatophyta</taxon>
        <taxon>Magnoliopsida</taxon>
        <taxon>eudicotyledons</taxon>
        <taxon>Gunneridae</taxon>
        <taxon>Pentapetalae</taxon>
        <taxon>rosids</taxon>
        <taxon>fabids</taxon>
        <taxon>Fabales</taxon>
        <taxon>Fabaceae</taxon>
        <taxon>Papilionoideae</taxon>
        <taxon>50 kb inversion clade</taxon>
        <taxon>NPAAA clade</taxon>
        <taxon>Hologalegina</taxon>
        <taxon>IRL clade</taxon>
        <taxon>Trifolieae</taxon>
        <taxon>Trifolium</taxon>
    </lineage>
</organism>
<proteinExistence type="predicted"/>
<feature type="non-terminal residue" evidence="2">
    <location>
        <position position="54"/>
    </location>
</feature>
<protein>
    <submittedName>
        <fullName evidence="2">Uncharacterized protein</fullName>
    </submittedName>
</protein>
<feature type="compositionally biased region" description="Polar residues" evidence="1">
    <location>
        <begin position="25"/>
        <end position="39"/>
    </location>
</feature>
<accession>A0A392VDV9</accession>
<dbReference type="Proteomes" id="UP000265520">
    <property type="component" value="Unassembled WGS sequence"/>
</dbReference>
<dbReference type="AlphaFoldDB" id="A0A392VDV9"/>
<dbReference type="EMBL" id="LXQA011121104">
    <property type="protein sequence ID" value="MCI85672.1"/>
    <property type="molecule type" value="Genomic_DNA"/>
</dbReference>
<sequence>KHSAVVGDVPGNPDPIYPAHDSGAPSASWSVSESTPTGQSAGGTAGSRTESESE</sequence>
<name>A0A392VDV9_9FABA</name>
<evidence type="ECO:0000313" key="2">
    <source>
        <dbReference type="EMBL" id="MCI85672.1"/>
    </source>
</evidence>
<evidence type="ECO:0000313" key="3">
    <source>
        <dbReference type="Proteomes" id="UP000265520"/>
    </source>
</evidence>
<comment type="caution">
    <text evidence="2">The sequence shown here is derived from an EMBL/GenBank/DDBJ whole genome shotgun (WGS) entry which is preliminary data.</text>
</comment>
<reference evidence="2 3" key="1">
    <citation type="journal article" date="2018" name="Front. Plant Sci.">
        <title>Red Clover (Trifolium pratense) and Zigzag Clover (T. medium) - A Picture of Genomic Similarities and Differences.</title>
        <authorList>
            <person name="Dluhosova J."/>
            <person name="Istvanek J."/>
            <person name="Nedelnik J."/>
            <person name="Repkova J."/>
        </authorList>
    </citation>
    <scope>NUCLEOTIDE SEQUENCE [LARGE SCALE GENOMIC DNA]</scope>
    <source>
        <strain evidence="3">cv. 10/8</strain>
        <tissue evidence="2">Leaf</tissue>
    </source>
</reference>
<keyword evidence="3" id="KW-1185">Reference proteome</keyword>